<evidence type="ECO:0000313" key="1">
    <source>
        <dbReference type="EMBL" id="KAK9234520.1"/>
    </source>
</evidence>
<protein>
    <submittedName>
        <fullName evidence="1">Chaperonin 10-like protein</fullName>
    </submittedName>
</protein>
<reference evidence="2" key="1">
    <citation type="journal article" date="2024" name="Front. Bioeng. Biotechnol.">
        <title>Genome-scale model development and genomic sequencing of the oleaginous clade Lipomyces.</title>
        <authorList>
            <person name="Czajka J.J."/>
            <person name="Han Y."/>
            <person name="Kim J."/>
            <person name="Mondo S.J."/>
            <person name="Hofstad B.A."/>
            <person name="Robles A."/>
            <person name="Haridas S."/>
            <person name="Riley R."/>
            <person name="LaButti K."/>
            <person name="Pangilinan J."/>
            <person name="Andreopoulos W."/>
            <person name="Lipzen A."/>
            <person name="Yan J."/>
            <person name="Wang M."/>
            <person name="Ng V."/>
            <person name="Grigoriev I.V."/>
            <person name="Spatafora J.W."/>
            <person name="Magnuson J.K."/>
            <person name="Baker S.E."/>
            <person name="Pomraning K.R."/>
        </authorList>
    </citation>
    <scope>NUCLEOTIDE SEQUENCE [LARGE SCALE GENOMIC DNA]</scope>
    <source>
        <strain evidence="2">CBS 7786</strain>
    </source>
</reference>
<sequence>MAQHSMKALRLARSLPESPPTLSIETVPKPTVKPSHVLVKVLASSIQPSDKLNAKGLFGMTTYPRIPGRDFSGTVVDGPDDLIGEPVYGTSGPTLGFTIDGAHAEYCLVPQEAVVRKPETLSYLQAASVGVPFTTALLCLQRARATKDDVVLVLGATGTVGSAAVQVANAIGCRRVITASRRDVTDVNIAKDAALDAVARLTDGRGADVVIDTVGDIGLMKAALDVLAVKGRYAWIAAPRGGASTDLTFDIFQSYRKEHELIGCNSLNYSLENMNTMMRELLVWFENGKLTAMADEEFVLVSIDEAVDAYGKDAGGKRIIISISDRDPEGRLFGAPYIKRRISSDG</sequence>
<keyword evidence="2" id="KW-1185">Reference proteome</keyword>
<proteinExistence type="predicted"/>
<gene>
    <name evidence="1" type="ORF">V1525DRAFT_412830</name>
</gene>
<organism evidence="1 2">
    <name type="scientific">Lipomyces kononenkoae</name>
    <name type="common">Yeast</name>
    <dbReference type="NCBI Taxonomy" id="34357"/>
    <lineage>
        <taxon>Eukaryota</taxon>
        <taxon>Fungi</taxon>
        <taxon>Dikarya</taxon>
        <taxon>Ascomycota</taxon>
        <taxon>Saccharomycotina</taxon>
        <taxon>Lipomycetes</taxon>
        <taxon>Lipomycetales</taxon>
        <taxon>Lipomycetaceae</taxon>
        <taxon>Lipomyces</taxon>
    </lineage>
</organism>
<dbReference type="EMBL" id="MU971469">
    <property type="protein sequence ID" value="KAK9234520.1"/>
    <property type="molecule type" value="Genomic_DNA"/>
</dbReference>
<comment type="caution">
    <text evidence="1">The sequence shown here is derived from an EMBL/GenBank/DDBJ whole genome shotgun (WGS) entry which is preliminary data.</text>
</comment>
<name>A0ACC3SSF9_LIPKO</name>
<accession>A0ACC3SSF9</accession>
<evidence type="ECO:0000313" key="2">
    <source>
        <dbReference type="Proteomes" id="UP001433508"/>
    </source>
</evidence>
<dbReference type="Proteomes" id="UP001433508">
    <property type="component" value="Unassembled WGS sequence"/>
</dbReference>